<evidence type="ECO:0000256" key="1">
    <source>
        <dbReference type="SAM" id="SignalP"/>
    </source>
</evidence>
<evidence type="ECO:0000313" key="2">
    <source>
        <dbReference type="EMBL" id="KXO01108.1"/>
    </source>
</evidence>
<accession>A0A137RLN7</accession>
<name>A0A137RLN7_9FLAO</name>
<feature type="signal peptide" evidence="1">
    <location>
        <begin position="1"/>
        <end position="24"/>
    </location>
</feature>
<keyword evidence="3" id="KW-1185">Reference proteome</keyword>
<dbReference type="InterPro" id="IPR045391">
    <property type="entry name" value="DUF6520"/>
</dbReference>
<keyword evidence="1" id="KW-0732">Signal</keyword>
<proteinExistence type="predicted"/>
<protein>
    <recommendedName>
        <fullName evidence="4">Secreted protein</fullName>
    </recommendedName>
</protein>
<reference evidence="2 3" key="2">
    <citation type="journal article" date="2016" name="Int. J. Syst. Evol. Microbiol.">
        <title>Vitellibacter aquimaris sp. nov., a marine bacterium isolated from seawater.</title>
        <authorList>
            <person name="Thevarajoo S."/>
            <person name="Selvaratnam C."/>
            <person name="Goh K.M."/>
            <person name="Hong K.W."/>
            <person name="Chan X.Y."/>
            <person name="Chan K.G."/>
            <person name="Chong C.S."/>
        </authorList>
    </citation>
    <scope>NUCLEOTIDE SEQUENCE [LARGE SCALE GENOMIC DNA]</scope>
    <source>
        <strain evidence="2 3">D-24</strain>
    </source>
</reference>
<sequence length="82" mass="8685">MKKMRNKLLLPILAVVIAVGSAFASQIETEDTLWAPGYISVNTPCDTEVHCGISGTRGCTAPNGMTAFELKATCGLPAFKLN</sequence>
<evidence type="ECO:0000313" key="3">
    <source>
        <dbReference type="Proteomes" id="UP000070138"/>
    </source>
</evidence>
<gene>
    <name evidence="2" type="ORF">LS48_01130</name>
</gene>
<comment type="caution">
    <text evidence="2">The sequence shown here is derived from an EMBL/GenBank/DDBJ whole genome shotgun (WGS) entry which is preliminary data.</text>
</comment>
<evidence type="ECO:0008006" key="4">
    <source>
        <dbReference type="Google" id="ProtNLM"/>
    </source>
</evidence>
<dbReference type="AlphaFoldDB" id="A0A137RLN7"/>
<organism evidence="2 3">
    <name type="scientific">Aequorivita aquimaris</name>
    <dbReference type="NCBI Taxonomy" id="1548749"/>
    <lineage>
        <taxon>Bacteria</taxon>
        <taxon>Pseudomonadati</taxon>
        <taxon>Bacteroidota</taxon>
        <taxon>Flavobacteriia</taxon>
        <taxon>Flavobacteriales</taxon>
        <taxon>Flavobacteriaceae</taxon>
        <taxon>Aequorivita</taxon>
    </lineage>
</organism>
<dbReference type="Pfam" id="PF20130">
    <property type="entry name" value="DUF6520"/>
    <property type="match status" value="1"/>
</dbReference>
<feature type="chain" id="PRO_5007479866" description="Secreted protein" evidence="1">
    <location>
        <begin position="25"/>
        <end position="82"/>
    </location>
</feature>
<dbReference type="Proteomes" id="UP000070138">
    <property type="component" value="Unassembled WGS sequence"/>
</dbReference>
<reference evidence="3" key="1">
    <citation type="submission" date="2014-10" db="EMBL/GenBank/DDBJ databases">
        <title>Genome sequencing of Vitellibacter sp. D-24.</title>
        <authorList>
            <person name="Thevarajoo S."/>
            <person name="Selvaratnam C."/>
            <person name="Goh K.M."/>
            <person name="Chong C.S."/>
        </authorList>
    </citation>
    <scope>NUCLEOTIDE SEQUENCE [LARGE SCALE GENOMIC DNA]</scope>
    <source>
        <strain evidence="3">D-24</strain>
    </source>
</reference>
<dbReference type="EMBL" id="JRWG01000001">
    <property type="protein sequence ID" value="KXO01108.1"/>
    <property type="molecule type" value="Genomic_DNA"/>
</dbReference>